<reference evidence="5 6" key="1">
    <citation type="submission" date="2018-04" db="EMBL/GenBank/DDBJ databases">
        <title>Genomic Encyclopedia of Archaeal and Bacterial Type Strains, Phase II (KMG-II): from individual species to whole genera.</title>
        <authorList>
            <person name="Goeker M."/>
        </authorList>
    </citation>
    <scope>NUCLEOTIDE SEQUENCE [LARGE SCALE GENOMIC DNA]</scope>
    <source>
        <strain evidence="5 6">DSM 28823</strain>
    </source>
</reference>
<keyword evidence="4" id="KW-0732">Signal</keyword>
<name>A0A2T5C2J9_9BACT</name>
<protein>
    <submittedName>
        <fullName evidence="5">Tetratricopeptide repeat protein</fullName>
    </submittedName>
</protein>
<evidence type="ECO:0000256" key="2">
    <source>
        <dbReference type="ARBA" id="ARBA00022803"/>
    </source>
</evidence>
<keyword evidence="2 3" id="KW-0802">TPR repeat</keyword>
<sequence length="587" mass="67196">MNIKKLGYFALLGLTLASCATTKQQLEVAGPELTKSQETALTEDQKNEFEYLFIEGLKQKKLGNLTNAVSVFSRCLEIDPQSAVAMYEMGTLHYANKDLTSAALLLEKASAINPENKWYKISLAQVYQQRRQFSEAAQIYGELTELEPDNLEFLYSKAVLLGMAENYDEAIAAYNQLEAKSGLSDQISVAKQNLYLKMNQPDKAFAEINRLIESNPDEPQYYGLMAELYQQQGDKENALKYYNKILEIAPENGFVHFSLAGFYTEEGDFTKAFNEIKLAFANDELDADTKIQYYMMQTASADQSDWTDEQIDELLDILHDKYPDDNRMFAIYADHLVRQNKLVEARDYLKKYLDTDKSSFEIWWQYLLISNDLQDWKALYQDSSEAVELFPNQAALYALNAVAALQLDKYSEALEIIEQGETYAQSNKNLMIQLAIYKAEANYKLKHIDMALEAYDEVLKLDPQNFMAMNNYAYYLSVEGRDLEKAEKLSSKVVQSNPTNPTYLDTHAWVLFKRKDYSLAKYYIETALENGGAENATLIEHYGDILFMLGEQSKALEEWQKAQSLGDGSSVLEQKIKESRYIESKEE</sequence>
<evidence type="ECO:0000256" key="3">
    <source>
        <dbReference type="PROSITE-ProRule" id="PRU00339"/>
    </source>
</evidence>
<dbReference type="InterPro" id="IPR019734">
    <property type="entry name" value="TPR_rpt"/>
</dbReference>
<dbReference type="EMBL" id="QAAD01000006">
    <property type="protein sequence ID" value="PTN08912.1"/>
    <property type="molecule type" value="Genomic_DNA"/>
</dbReference>
<gene>
    <name evidence="5" type="ORF">C8N47_1069</name>
</gene>
<keyword evidence="6" id="KW-1185">Reference proteome</keyword>
<dbReference type="PROSITE" id="PS51257">
    <property type="entry name" value="PROKAR_LIPOPROTEIN"/>
    <property type="match status" value="1"/>
</dbReference>
<feature type="chain" id="PRO_5015722935" evidence="4">
    <location>
        <begin position="21"/>
        <end position="587"/>
    </location>
</feature>
<feature type="repeat" description="TPR" evidence="3">
    <location>
        <begin position="117"/>
        <end position="150"/>
    </location>
</feature>
<dbReference type="PANTHER" id="PTHR44858:SF1">
    <property type="entry name" value="UDP-N-ACETYLGLUCOSAMINE--PEPTIDE N-ACETYLGLUCOSAMINYLTRANSFERASE SPINDLY-RELATED"/>
    <property type="match status" value="1"/>
</dbReference>
<dbReference type="Proteomes" id="UP000243525">
    <property type="component" value="Unassembled WGS sequence"/>
</dbReference>
<feature type="repeat" description="TPR" evidence="3">
    <location>
        <begin position="83"/>
        <end position="116"/>
    </location>
</feature>
<dbReference type="SUPFAM" id="SSF48452">
    <property type="entry name" value="TPR-like"/>
    <property type="match status" value="3"/>
</dbReference>
<dbReference type="AlphaFoldDB" id="A0A2T5C2J9"/>
<dbReference type="PANTHER" id="PTHR44858">
    <property type="entry name" value="TETRATRICOPEPTIDE REPEAT PROTEIN 6"/>
    <property type="match status" value="1"/>
</dbReference>
<dbReference type="Pfam" id="PF13432">
    <property type="entry name" value="TPR_16"/>
    <property type="match status" value="1"/>
</dbReference>
<dbReference type="InterPro" id="IPR011990">
    <property type="entry name" value="TPR-like_helical_dom_sf"/>
</dbReference>
<dbReference type="Pfam" id="PF13181">
    <property type="entry name" value="TPR_8"/>
    <property type="match status" value="1"/>
</dbReference>
<evidence type="ECO:0000313" key="6">
    <source>
        <dbReference type="Proteomes" id="UP000243525"/>
    </source>
</evidence>
<feature type="signal peptide" evidence="4">
    <location>
        <begin position="1"/>
        <end position="20"/>
    </location>
</feature>
<dbReference type="Gene3D" id="1.25.40.10">
    <property type="entry name" value="Tetratricopeptide repeat domain"/>
    <property type="match status" value="3"/>
</dbReference>
<dbReference type="PROSITE" id="PS50293">
    <property type="entry name" value="TPR_REGION"/>
    <property type="match status" value="1"/>
</dbReference>
<dbReference type="InterPro" id="IPR050498">
    <property type="entry name" value="Ycf3"/>
</dbReference>
<comment type="caution">
    <text evidence="5">The sequence shown here is derived from an EMBL/GenBank/DDBJ whole genome shotgun (WGS) entry which is preliminary data.</text>
</comment>
<dbReference type="RefSeq" id="WP_107821836.1">
    <property type="nucleotide sequence ID" value="NZ_OY782574.1"/>
</dbReference>
<dbReference type="PROSITE" id="PS50005">
    <property type="entry name" value="TPR"/>
    <property type="match status" value="5"/>
</dbReference>
<dbReference type="Pfam" id="PF14559">
    <property type="entry name" value="TPR_19"/>
    <property type="match status" value="2"/>
</dbReference>
<evidence type="ECO:0000313" key="5">
    <source>
        <dbReference type="EMBL" id="PTN08912.1"/>
    </source>
</evidence>
<keyword evidence="1" id="KW-0677">Repeat</keyword>
<evidence type="ECO:0000256" key="4">
    <source>
        <dbReference type="SAM" id="SignalP"/>
    </source>
</evidence>
<proteinExistence type="predicted"/>
<evidence type="ECO:0000256" key="1">
    <source>
        <dbReference type="ARBA" id="ARBA00022737"/>
    </source>
</evidence>
<dbReference type="SMART" id="SM00028">
    <property type="entry name" value="TPR"/>
    <property type="match status" value="8"/>
</dbReference>
<feature type="repeat" description="TPR" evidence="3">
    <location>
        <begin position="49"/>
        <end position="82"/>
    </location>
</feature>
<organism evidence="5 6">
    <name type="scientific">Mangrovibacterium marinum</name>
    <dbReference type="NCBI Taxonomy" id="1639118"/>
    <lineage>
        <taxon>Bacteria</taxon>
        <taxon>Pseudomonadati</taxon>
        <taxon>Bacteroidota</taxon>
        <taxon>Bacteroidia</taxon>
        <taxon>Marinilabiliales</taxon>
        <taxon>Prolixibacteraceae</taxon>
        <taxon>Mangrovibacterium</taxon>
    </lineage>
</organism>
<accession>A0A2T5C2J9</accession>
<dbReference type="OrthoDB" id="9814220at2"/>
<feature type="repeat" description="TPR" evidence="3">
    <location>
        <begin position="432"/>
        <end position="465"/>
    </location>
</feature>
<feature type="repeat" description="TPR" evidence="3">
    <location>
        <begin position="219"/>
        <end position="252"/>
    </location>
</feature>